<keyword evidence="2 5" id="KW-0812">Transmembrane</keyword>
<dbReference type="Pfam" id="PF03619">
    <property type="entry name" value="Solute_trans_a"/>
    <property type="match status" value="1"/>
</dbReference>
<evidence type="ECO:0000256" key="2">
    <source>
        <dbReference type="ARBA" id="ARBA00022692"/>
    </source>
</evidence>
<feature type="non-terminal residue" evidence="6">
    <location>
        <position position="281"/>
    </location>
</feature>
<keyword evidence="3 5" id="KW-1133">Transmembrane helix</keyword>
<dbReference type="Proteomes" id="UP000799757">
    <property type="component" value="Unassembled WGS sequence"/>
</dbReference>
<organism evidence="6 7">
    <name type="scientific">Melanomma pulvis-pyrius CBS 109.77</name>
    <dbReference type="NCBI Taxonomy" id="1314802"/>
    <lineage>
        <taxon>Eukaryota</taxon>
        <taxon>Fungi</taxon>
        <taxon>Dikarya</taxon>
        <taxon>Ascomycota</taxon>
        <taxon>Pezizomycotina</taxon>
        <taxon>Dothideomycetes</taxon>
        <taxon>Pleosporomycetidae</taxon>
        <taxon>Pleosporales</taxon>
        <taxon>Melanommataceae</taxon>
        <taxon>Melanomma</taxon>
    </lineage>
</organism>
<name>A0A6A6X8U1_9PLEO</name>
<evidence type="ECO:0000313" key="7">
    <source>
        <dbReference type="Proteomes" id="UP000799757"/>
    </source>
</evidence>
<keyword evidence="7" id="KW-1185">Reference proteome</keyword>
<feature type="non-terminal residue" evidence="6">
    <location>
        <position position="1"/>
    </location>
</feature>
<gene>
    <name evidence="6" type="ORF">K505DRAFT_223449</name>
</gene>
<reference evidence="6" key="1">
    <citation type="journal article" date="2020" name="Stud. Mycol.">
        <title>101 Dothideomycetes genomes: a test case for predicting lifestyles and emergence of pathogens.</title>
        <authorList>
            <person name="Haridas S."/>
            <person name="Albert R."/>
            <person name="Binder M."/>
            <person name="Bloem J."/>
            <person name="Labutti K."/>
            <person name="Salamov A."/>
            <person name="Andreopoulos B."/>
            <person name="Baker S."/>
            <person name="Barry K."/>
            <person name="Bills G."/>
            <person name="Bluhm B."/>
            <person name="Cannon C."/>
            <person name="Castanera R."/>
            <person name="Culley D."/>
            <person name="Daum C."/>
            <person name="Ezra D."/>
            <person name="Gonzalez J."/>
            <person name="Henrissat B."/>
            <person name="Kuo A."/>
            <person name="Liang C."/>
            <person name="Lipzen A."/>
            <person name="Lutzoni F."/>
            <person name="Magnuson J."/>
            <person name="Mondo S."/>
            <person name="Nolan M."/>
            <person name="Ohm R."/>
            <person name="Pangilinan J."/>
            <person name="Park H.-J."/>
            <person name="Ramirez L."/>
            <person name="Alfaro M."/>
            <person name="Sun H."/>
            <person name="Tritt A."/>
            <person name="Yoshinaga Y."/>
            <person name="Zwiers L.-H."/>
            <person name="Turgeon B."/>
            <person name="Goodwin S."/>
            <person name="Spatafora J."/>
            <person name="Crous P."/>
            <person name="Grigoriev I."/>
        </authorList>
    </citation>
    <scope>NUCLEOTIDE SEQUENCE</scope>
    <source>
        <strain evidence="6">CBS 109.77</strain>
    </source>
</reference>
<dbReference type="AlphaFoldDB" id="A0A6A6X8U1"/>
<feature type="transmembrane region" description="Helical" evidence="5">
    <location>
        <begin position="42"/>
        <end position="62"/>
    </location>
</feature>
<evidence type="ECO:0000256" key="4">
    <source>
        <dbReference type="ARBA" id="ARBA00023136"/>
    </source>
</evidence>
<dbReference type="InterPro" id="IPR005178">
    <property type="entry name" value="Ostalpha/TMEM184C"/>
</dbReference>
<sequence length="281" mass="32091">ITFKTLMICITAICVCLTTISAITLASKHLRRYTVPKEQRQIVRIVSMPMFFAIVSLLSVLFYQQSIYLKPLMAAYEAFCVAGLFFLFLEYVCPEEEKRTAYFSAVENKDKKGNVIPGGSLLWFNVRNSPPFLRSTQRTWVCVLQFPLMKALLTIAEIGTQAGNVYCANSLSPDYAHLWLLLIDIFILGPALTALFKFYGRLKPVFPRKHHALAKLVAFKGIVIFQFLLDVIFGILNGKTFKPSAKFTYNDLYYGLPMMITAFQALCFSLAFHWAFRSRMY</sequence>
<accession>A0A6A6X8U1</accession>
<evidence type="ECO:0000256" key="1">
    <source>
        <dbReference type="ARBA" id="ARBA00004141"/>
    </source>
</evidence>
<dbReference type="OrthoDB" id="5348404at2759"/>
<dbReference type="EMBL" id="MU001954">
    <property type="protein sequence ID" value="KAF2792802.1"/>
    <property type="molecule type" value="Genomic_DNA"/>
</dbReference>
<feature type="transmembrane region" description="Helical" evidence="5">
    <location>
        <begin position="212"/>
        <end position="236"/>
    </location>
</feature>
<dbReference type="GO" id="GO:0016020">
    <property type="term" value="C:membrane"/>
    <property type="evidence" value="ECO:0007669"/>
    <property type="project" value="UniProtKB-SubCell"/>
</dbReference>
<evidence type="ECO:0008006" key="8">
    <source>
        <dbReference type="Google" id="ProtNLM"/>
    </source>
</evidence>
<evidence type="ECO:0000256" key="5">
    <source>
        <dbReference type="SAM" id="Phobius"/>
    </source>
</evidence>
<feature type="transmembrane region" description="Helical" evidence="5">
    <location>
        <begin position="256"/>
        <end position="276"/>
    </location>
</feature>
<evidence type="ECO:0000256" key="3">
    <source>
        <dbReference type="ARBA" id="ARBA00022989"/>
    </source>
</evidence>
<protein>
    <recommendedName>
        <fullName evidence="8">DUF300-domain-containing protein</fullName>
    </recommendedName>
</protein>
<dbReference type="SMART" id="SM01417">
    <property type="entry name" value="Solute_trans_a"/>
    <property type="match status" value="1"/>
</dbReference>
<dbReference type="PANTHER" id="PTHR23423">
    <property type="entry name" value="ORGANIC SOLUTE TRANSPORTER-RELATED"/>
    <property type="match status" value="1"/>
</dbReference>
<feature type="transmembrane region" description="Helical" evidence="5">
    <location>
        <begin position="178"/>
        <end position="200"/>
    </location>
</feature>
<evidence type="ECO:0000313" key="6">
    <source>
        <dbReference type="EMBL" id="KAF2792802.1"/>
    </source>
</evidence>
<keyword evidence="4 5" id="KW-0472">Membrane</keyword>
<proteinExistence type="predicted"/>
<feature type="transmembrane region" description="Helical" evidence="5">
    <location>
        <begin position="74"/>
        <end position="92"/>
    </location>
</feature>
<comment type="subcellular location">
    <subcellularLocation>
        <location evidence="1">Membrane</location>
        <topology evidence="1">Multi-pass membrane protein</topology>
    </subcellularLocation>
</comment>